<dbReference type="HOGENOM" id="CLU_1126803_0_0_1"/>
<evidence type="ECO:0000313" key="1">
    <source>
        <dbReference type="EMBL" id="EJT99684.1"/>
    </source>
</evidence>
<reference evidence="1 2" key="1">
    <citation type="journal article" date="2012" name="Science">
        <title>The Paleozoic origin of enzymatic lignin decomposition reconstructed from 31 fungal genomes.</title>
        <authorList>
            <person name="Floudas D."/>
            <person name="Binder M."/>
            <person name="Riley R."/>
            <person name="Barry K."/>
            <person name="Blanchette R.A."/>
            <person name="Henrissat B."/>
            <person name="Martinez A.T."/>
            <person name="Otillar R."/>
            <person name="Spatafora J.W."/>
            <person name="Yadav J.S."/>
            <person name="Aerts A."/>
            <person name="Benoit I."/>
            <person name="Boyd A."/>
            <person name="Carlson A."/>
            <person name="Copeland A."/>
            <person name="Coutinho P.M."/>
            <person name="de Vries R.P."/>
            <person name="Ferreira P."/>
            <person name="Findley K."/>
            <person name="Foster B."/>
            <person name="Gaskell J."/>
            <person name="Glotzer D."/>
            <person name="Gorecki P."/>
            <person name="Heitman J."/>
            <person name="Hesse C."/>
            <person name="Hori C."/>
            <person name="Igarashi K."/>
            <person name="Jurgens J.A."/>
            <person name="Kallen N."/>
            <person name="Kersten P."/>
            <person name="Kohler A."/>
            <person name="Kuees U."/>
            <person name="Kumar T.K.A."/>
            <person name="Kuo A."/>
            <person name="LaButti K."/>
            <person name="Larrondo L.F."/>
            <person name="Lindquist E."/>
            <person name="Ling A."/>
            <person name="Lombard V."/>
            <person name="Lucas S."/>
            <person name="Lundell T."/>
            <person name="Martin R."/>
            <person name="McLaughlin D.J."/>
            <person name="Morgenstern I."/>
            <person name="Morin E."/>
            <person name="Murat C."/>
            <person name="Nagy L.G."/>
            <person name="Nolan M."/>
            <person name="Ohm R.A."/>
            <person name="Patyshakuliyeva A."/>
            <person name="Rokas A."/>
            <person name="Ruiz-Duenas F.J."/>
            <person name="Sabat G."/>
            <person name="Salamov A."/>
            <person name="Samejima M."/>
            <person name="Schmutz J."/>
            <person name="Slot J.C."/>
            <person name="St John F."/>
            <person name="Stenlid J."/>
            <person name="Sun H."/>
            <person name="Sun S."/>
            <person name="Syed K."/>
            <person name="Tsang A."/>
            <person name="Wiebenga A."/>
            <person name="Young D."/>
            <person name="Pisabarro A."/>
            <person name="Eastwood D.C."/>
            <person name="Martin F."/>
            <person name="Cullen D."/>
            <person name="Grigoriev I.V."/>
            <person name="Hibbett D.S."/>
        </authorList>
    </citation>
    <scope>NUCLEOTIDE SEQUENCE [LARGE SCALE GENOMIC DNA]</scope>
    <source>
        <strain evidence="1 2">DJM-731 SS1</strain>
    </source>
</reference>
<gene>
    <name evidence="1" type="ORF">DACRYDRAFT_23738</name>
</gene>
<dbReference type="GeneID" id="63688429"/>
<evidence type="ECO:0000313" key="2">
    <source>
        <dbReference type="Proteomes" id="UP000030653"/>
    </source>
</evidence>
<keyword evidence="2" id="KW-1185">Reference proteome</keyword>
<organism evidence="1 2">
    <name type="scientific">Dacryopinax primogenitus (strain DJM 731)</name>
    <name type="common">Brown rot fungus</name>
    <dbReference type="NCBI Taxonomy" id="1858805"/>
    <lineage>
        <taxon>Eukaryota</taxon>
        <taxon>Fungi</taxon>
        <taxon>Dikarya</taxon>
        <taxon>Basidiomycota</taxon>
        <taxon>Agaricomycotina</taxon>
        <taxon>Dacrymycetes</taxon>
        <taxon>Dacrymycetales</taxon>
        <taxon>Dacrymycetaceae</taxon>
        <taxon>Dacryopinax</taxon>
    </lineage>
</organism>
<protein>
    <submittedName>
        <fullName evidence="1">Uncharacterized protein</fullName>
    </submittedName>
</protein>
<sequence length="247" mass="26435">MTRPLPAVTQVLRALARRAQTSSGILQPHRPVPETQPARTLLPTCERAPIPAVLLALEQLADPSLHSIRSEEFAQTGAISGTWPTSRQEASTTVSLAVQLPGPSFPLPPQQLPEPCLPRTPRTPRPTPREVIYTSPPQVLENALPPLTLDGHSPSPFLGFQDAFPGGFVMQQRPLLLTPTPSNLDFNYNPIFNSNPNPHSNLNTPAVRYTAAAGGSSICLCPPNSHRNGCCPALMLALGIGGLGFAY</sequence>
<name>M5FVS1_DACPD</name>
<proteinExistence type="predicted"/>
<dbReference type="RefSeq" id="XP_040626582.1">
    <property type="nucleotide sequence ID" value="XM_040773367.1"/>
</dbReference>
<feature type="non-terminal residue" evidence="1">
    <location>
        <position position="247"/>
    </location>
</feature>
<dbReference type="EMBL" id="JH795869">
    <property type="protein sequence ID" value="EJT99684.1"/>
    <property type="molecule type" value="Genomic_DNA"/>
</dbReference>
<dbReference type="Proteomes" id="UP000030653">
    <property type="component" value="Unassembled WGS sequence"/>
</dbReference>
<dbReference type="AlphaFoldDB" id="M5FVS1"/>
<accession>M5FVS1</accession>